<organism evidence="1 2">
    <name type="scientific">Araneus ventricosus</name>
    <name type="common">Orbweaver spider</name>
    <name type="synonym">Epeira ventricosa</name>
    <dbReference type="NCBI Taxonomy" id="182803"/>
    <lineage>
        <taxon>Eukaryota</taxon>
        <taxon>Metazoa</taxon>
        <taxon>Ecdysozoa</taxon>
        <taxon>Arthropoda</taxon>
        <taxon>Chelicerata</taxon>
        <taxon>Arachnida</taxon>
        <taxon>Araneae</taxon>
        <taxon>Araneomorphae</taxon>
        <taxon>Entelegynae</taxon>
        <taxon>Araneoidea</taxon>
        <taxon>Araneidae</taxon>
        <taxon>Araneus</taxon>
    </lineage>
</organism>
<dbReference type="OrthoDB" id="6359816at2759"/>
<evidence type="ECO:0000313" key="2">
    <source>
        <dbReference type="Proteomes" id="UP000499080"/>
    </source>
</evidence>
<accession>A0A4Y2C7I1</accession>
<comment type="caution">
    <text evidence="1">The sequence shown here is derived from an EMBL/GenBank/DDBJ whole genome shotgun (WGS) entry which is preliminary data.</text>
</comment>
<dbReference type="Gene3D" id="1.25.40.420">
    <property type="match status" value="1"/>
</dbReference>
<gene>
    <name evidence="1" type="ORF">AVEN_256295_1</name>
</gene>
<name>A0A4Y2C7I1_ARAVE</name>
<evidence type="ECO:0000313" key="1">
    <source>
        <dbReference type="EMBL" id="GBL99717.1"/>
    </source>
</evidence>
<dbReference type="Proteomes" id="UP000499080">
    <property type="component" value="Unassembled WGS sequence"/>
</dbReference>
<reference evidence="1 2" key="1">
    <citation type="journal article" date="2019" name="Sci. Rep.">
        <title>Orb-weaving spider Araneus ventricosus genome elucidates the spidroin gene catalogue.</title>
        <authorList>
            <person name="Kono N."/>
            <person name="Nakamura H."/>
            <person name="Ohtoshi R."/>
            <person name="Moran D.A.P."/>
            <person name="Shinohara A."/>
            <person name="Yoshida Y."/>
            <person name="Fujiwara M."/>
            <person name="Mori M."/>
            <person name="Tomita M."/>
            <person name="Arakawa K."/>
        </authorList>
    </citation>
    <scope>NUCLEOTIDE SEQUENCE [LARGE SCALE GENOMIC DNA]</scope>
</reference>
<protein>
    <submittedName>
        <fullName evidence="1">Uncharacterized protein</fullName>
    </submittedName>
</protein>
<keyword evidence="2" id="KW-1185">Reference proteome</keyword>
<dbReference type="EMBL" id="BGPR01162106">
    <property type="protein sequence ID" value="GBL99717.1"/>
    <property type="molecule type" value="Genomic_DNA"/>
</dbReference>
<sequence>MGNFATTSAGELLDLADTHSDSDLRKSVEDFILEHEKEVFSLKEWELLMKTNPQQAMKTMHFVLKFSISAKSKIQTISVFCLGKNLKFIQVTHPENLLLRTPVEIQEKIQSSHISLSEDSATKLFGRSWFTRRVKGGGRINGALQTY</sequence>
<dbReference type="AlphaFoldDB" id="A0A4Y2C7I1"/>
<proteinExistence type="predicted"/>